<reference evidence="4 5" key="2">
    <citation type="journal article" date="2013" name="Genome Announc.">
        <title>Genome Sequence of Growth-Improving Paenibacillus mucilaginosus Strain KNP414.</title>
        <authorList>
            <person name="Lu J.J."/>
            <person name="Wang J.F."/>
            <person name="Hu X.F."/>
        </authorList>
    </citation>
    <scope>NUCLEOTIDE SEQUENCE [LARGE SCALE GENOMIC DNA]</scope>
    <source>
        <strain evidence="4 5">KNP414</strain>
    </source>
</reference>
<accession>F8FH79</accession>
<dbReference type="SUPFAM" id="SSF56563">
    <property type="entry name" value="Major capsid protein gp5"/>
    <property type="match status" value="1"/>
</dbReference>
<dbReference type="NCBIfam" id="TIGR01554">
    <property type="entry name" value="major_cap_HK97"/>
    <property type="match status" value="1"/>
</dbReference>
<name>F8FH79_PAEMK</name>
<dbReference type="Proteomes" id="UP000006620">
    <property type="component" value="Chromosome"/>
</dbReference>
<evidence type="ECO:0000256" key="2">
    <source>
        <dbReference type="SAM" id="Coils"/>
    </source>
</evidence>
<evidence type="ECO:0000256" key="1">
    <source>
        <dbReference type="ARBA" id="ARBA00004328"/>
    </source>
</evidence>
<proteinExistence type="predicted"/>
<feature type="coiled-coil region" evidence="2">
    <location>
        <begin position="42"/>
        <end position="80"/>
    </location>
</feature>
<gene>
    <name evidence="4" type="ordered locus">KNP414_01214</name>
</gene>
<evidence type="ECO:0000313" key="4">
    <source>
        <dbReference type="EMBL" id="AEI39781.1"/>
    </source>
</evidence>
<comment type="subcellular location">
    <subcellularLocation>
        <location evidence="1">Virion</location>
    </subcellularLocation>
</comment>
<sequence>MPGETTIFQLKETLNDMGTELRSITNKIDEALTNPAARVEEIEQMEVRQRELKKRFDAIKARIEEREQESQRNLEQQKRANPVLHADNDEKRMIAAKAELIRAEILRGQVSDESRNLLGAIKQPTATGGEKFLPTNMSNQLITEPLAKNPLRSMSPTTKIKGLEVPKIAYELDDDGFIGDEETAKEIELTGDKVAFGRHKYKVKARISDTVLHGSDVELTTYVENALRSGLAAKEKKVALATTPKAGEEHMSFYSTQNAIKQVPGADKYKAIKAAIADLHEDYRENAKVLMKYSDYLDIVETLANGNATLYSAPPEQVLGKPVEFSDDATMPIVGDFSYAQLNYDGDPVYDTDKNVDKGEYLFVLTGWLDHQILLKSAFRIAKVVATP</sequence>
<dbReference type="EMBL" id="CP002869">
    <property type="protein sequence ID" value="AEI39781.1"/>
    <property type="molecule type" value="Genomic_DNA"/>
</dbReference>
<keyword evidence="2" id="KW-0175">Coiled coil</keyword>
<dbReference type="KEGG" id="pms:KNP414_01214"/>
<protein>
    <recommendedName>
        <fullName evidence="3">Phage capsid-like C-terminal domain-containing protein</fullName>
    </recommendedName>
</protein>
<evidence type="ECO:0000259" key="3">
    <source>
        <dbReference type="Pfam" id="PF05065"/>
    </source>
</evidence>
<dbReference type="AlphaFoldDB" id="F8FH79"/>
<organism evidence="4 5">
    <name type="scientific">Paenibacillus mucilaginosus (strain KNP414)</name>
    <dbReference type="NCBI Taxonomy" id="1036673"/>
    <lineage>
        <taxon>Bacteria</taxon>
        <taxon>Bacillati</taxon>
        <taxon>Bacillota</taxon>
        <taxon>Bacilli</taxon>
        <taxon>Bacillales</taxon>
        <taxon>Paenibacillaceae</taxon>
        <taxon>Paenibacillus</taxon>
    </lineage>
</organism>
<dbReference type="InterPro" id="IPR054612">
    <property type="entry name" value="Phage_capsid-like_C"/>
</dbReference>
<feature type="domain" description="Phage capsid-like C-terminal" evidence="3">
    <location>
        <begin position="132"/>
        <end position="383"/>
    </location>
</feature>
<evidence type="ECO:0000313" key="5">
    <source>
        <dbReference type="Proteomes" id="UP000006620"/>
    </source>
</evidence>
<dbReference type="Pfam" id="PF05065">
    <property type="entry name" value="Phage_capsid"/>
    <property type="match status" value="1"/>
</dbReference>
<dbReference type="HOGENOM" id="CLU_062189_0_0_9"/>
<dbReference type="PATRIC" id="fig|1036673.3.peg.1053"/>
<reference evidence="5" key="1">
    <citation type="submission" date="2011-06" db="EMBL/GenBank/DDBJ databases">
        <title>Complete genome sequence of Paenibacillus mucilaginosus KNP414.</title>
        <authorList>
            <person name="Wang J."/>
            <person name="Hu S."/>
            <person name="Hu X."/>
            <person name="Zhang B."/>
            <person name="Dong D."/>
            <person name="Zhang S."/>
            <person name="Zhao K."/>
            <person name="Wu D."/>
        </authorList>
    </citation>
    <scope>NUCLEOTIDE SEQUENCE [LARGE SCALE GENOMIC DNA]</scope>
    <source>
        <strain evidence="5">KNP414</strain>
    </source>
</reference>
<dbReference type="RefSeq" id="WP_013914943.1">
    <property type="nucleotide sequence ID" value="NC_015690.1"/>
</dbReference>
<dbReference type="InterPro" id="IPR024455">
    <property type="entry name" value="Phage_capsid"/>
</dbReference>